<evidence type="ECO:0000313" key="2">
    <source>
        <dbReference type="Proteomes" id="UP000176498"/>
    </source>
</evidence>
<organism evidence="1 2">
    <name type="scientific">Candidatus Buchananbacteria bacterium RBG_13_36_9</name>
    <dbReference type="NCBI Taxonomy" id="1797530"/>
    <lineage>
        <taxon>Bacteria</taxon>
        <taxon>Candidatus Buchananiibacteriota</taxon>
    </lineage>
</organism>
<name>A0A1G1XR06_9BACT</name>
<gene>
    <name evidence="1" type="ORF">A2Y82_04355</name>
</gene>
<reference evidence="1 2" key="1">
    <citation type="journal article" date="2016" name="Nat. Commun.">
        <title>Thousands of microbial genomes shed light on interconnected biogeochemical processes in an aquifer system.</title>
        <authorList>
            <person name="Anantharaman K."/>
            <person name="Brown C.T."/>
            <person name="Hug L.A."/>
            <person name="Sharon I."/>
            <person name="Castelle C.J."/>
            <person name="Probst A.J."/>
            <person name="Thomas B.C."/>
            <person name="Singh A."/>
            <person name="Wilkins M.J."/>
            <person name="Karaoz U."/>
            <person name="Brodie E.L."/>
            <person name="Williams K.H."/>
            <person name="Hubbard S.S."/>
            <person name="Banfield J.F."/>
        </authorList>
    </citation>
    <scope>NUCLEOTIDE SEQUENCE [LARGE SCALE GENOMIC DNA]</scope>
</reference>
<comment type="caution">
    <text evidence="1">The sequence shown here is derived from an EMBL/GenBank/DDBJ whole genome shotgun (WGS) entry which is preliminary data.</text>
</comment>
<proteinExistence type="predicted"/>
<dbReference type="AlphaFoldDB" id="A0A1G1XR06"/>
<evidence type="ECO:0000313" key="1">
    <source>
        <dbReference type="EMBL" id="OGY42364.1"/>
    </source>
</evidence>
<dbReference type="Proteomes" id="UP000176498">
    <property type="component" value="Unassembled WGS sequence"/>
</dbReference>
<sequence>MKKDIKEIFKNSGNNFHYKVVSFLREKGWNTTVSPYYNDNFTDKPREIDIIAEKNFPVQDVLNRYILSINIRFFIECKYINEDAIFWFDNCDNIKARQKVISETSIDNPENWSKRHRYLDAQKVAKLFESSNDRNIENQTLYKALTQSLNSLVYYKELHSIIPPYQLNWKTLNYPIILCSSFDKFYNYDIDIKNELENIKENFLLEINYAYIDKSRENQQEYFLIDIVAFDNFENFINEVESKDLAFVKEYLYFTKR</sequence>
<protein>
    <submittedName>
        <fullName evidence="1">Uncharacterized protein</fullName>
    </submittedName>
</protein>
<accession>A0A1G1XR06</accession>
<dbReference type="EMBL" id="MHHZ01000004">
    <property type="protein sequence ID" value="OGY42364.1"/>
    <property type="molecule type" value="Genomic_DNA"/>
</dbReference>